<dbReference type="Proteomes" id="UP000029590">
    <property type="component" value="Unassembled WGS sequence"/>
</dbReference>
<evidence type="ECO:0000313" key="3">
    <source>
        <dbReference type="Proteomes" id="UP000029590"/>
    </source>
</evidence>
<gene>
    <name evidence="2" type="ORF">DM48_2625</name>
</gene>
<name>A0AAW3F3F5_BURGA</name>
<organism evidence="2 3">
    <name type="scientific">Burkholderia gladioli</name>
    <name type="common">Pseudomonas marginata</name>
    <name type="synonym">Phytomonas marginata</name>
    <dbReference type="NCBI Taxonomy" id="28095"/>
    <lineage>
        <taxon>Bacteria</taxon>
        <taxon>Pseudomonadati</taxon>
        <taxon>Pseudomonadota</taxon>
        <taxon>Betaproteobacteria</taxon>
        <taxon>Burkholderiales</taxon>
        <taxon>Burkholderiaceae</taxon>
        <taxon>Burkholderia</taxon>
    </lineage>
</organism>
<sequence length="187" mass="19714">MTRIPSHSVLPDFALPAREGPAGARPASAGPSAAPSGAADAPIAGLRTLGVDGKRSRGGLDPLRREETRERLGRLRTELARIRPLPDTAEAAREAILMAMARAGLTSWSLPGLQDAATLAYRDGSRRLALISHAIILNPWGAFRIVDLRAGAQVYFELAGAGPRDFVAPRDRQSIAGVAVKLGRKGA</sequence>
<evidence type="ECO:0000256" key="1">
    <source>
        <dbReference type="SAM" id="MobiDB-lite"/>
    </source>
</evidence>
<comment type="caution">
    <text evidence="2">The sequence shown here is derived from an EMBL/GenBank/DDBJ whole genome shotgun (WGS) entry which is preliminary data.</text>
</comment>
<evidence type="ECO:0000313" key="2">
    <source>
        <dbReference type="EMBL" id="KGC15769.1"/>
    </source>
</evidence>
<dbReference type="AlphaFoldDB" id="A0AAW3F3F5"/>
<dbReference type="RefSeq" id="WP_013690244.1">
    <property type="nucleotide sequence ID" value="NZ_CADEPT010000002.1"/>
</dbReference>
<accession>A0AAW3F3F5</accession>
<dbReference type="KEGG" id="bgo:BM43_5141"/>
<protein>
    <submittedName>
        <fullName evidence="2">Type III effector protein</fullName>
    </submittedName>
</protein>
<feature type="compositionally biased region" description="Low complexity" evidence="1">
    <location>
        <begin position="14"/>
        <end position="40"/>
    </location>
</feature>
<dbReference type="EMBL" id="JPGG01000016">
    <property type="protein sequence ID" value="KGC15769.1"/>
    <property type="molecule type" value="Genomic_DNA"/>
</dbReference>
<proteinExistence type="predicted"/>
<reference evidence="2 3" key="1">
    <citation type="submission" date="2014-04" db="EMBL/GenBank/DDBJ databases">
        <authorList>
            <person name="Bishop-Lilly K.A."/>
            <person name="Broomall S.M."/>
            <person name="Chain P.S."/>
            <person name="Chertkov O."/>
            <person name="Coyne S.R."/>
            <person name="Daligault H.E."/>
            <person name="Davenport K.W."/>
            <person name="Erkkila T."/>
            <person name="Frey K.G."/>
            <person name="Gibbons H.S."/>
            <person name="Gu W."/>
            <person name="Jaissle J."/>
            <person name="Johnson S.L."/>
            <person name="Koroleva G.I."/>
            <person name="Ladner J.T."/>
            <person name="Lo C.-C."/>
            <person name="Minogue T.D."/>
            <person name="Munk C."/>
            <person name="Palacios G.F."/>
            <person name="Redden C.L."/>
            <person name="Rosenzweig C.N."/>
            <person name="Scholz M.B."/>
            <person name="Teshima H."/>
            <person name="Xu Y."/>
        </authorList>
    </citation>
    <scope>NUCLEOTIDE SEQUENCE [LARGE SCALE GENOMIC DNA]</scope>
    <source>
        <strain evidence="3">gladioli</strain>
    </source>
</reference>
<feature type="region of interest" description="Disordered" evidence="1">
    <location>
        <begin position="1"/>
        <end position="40"/>
    </location>
</feature>